<comment type="caution">
    <text evidence="2">The sequence shown here is derived from an EMBL/GenBank/DDBJ whole genome shotgun (WGS) entry which is preliminary data.</text>
</comment>
<protein>
    <submittedName>
        <fullName evidence="2">Acetyltransferase (GNAT) domain containing protein</fullName>
    </submittedName>
</protein>
<dbReference type="PROSITE" id="PS51186">
    <property type="entry name" value="GNAT"/>
    <property type="match status" value="1"/>
</dbReference>
<name>A0A9P3PL14_LYOSH</name>
<dbReference type="InterPro" id="IPR016181">
    <property type="entry name" value="Acyl_CoA_acyltransferase"/>
</dbReference>
<gene>
    <name evidence="2" type="ORF">LshimejAT787_0501300</name>
</gene>
<dbReference type="Pfam" id="PF13302">
    <property type="entry name" value="Acetyltransf_3"/>
    <property type="match status" value="1"/>
</dbReference>
<dbReference type="Gene3D" id="3.40.630.30">
    <property type="match status" value="1"/>
</dbReference>
<dbReference type="PANTHER" id="PTHR43415:SF3">
    <property type="entry name" value="GNAT-FAMILY ACETYLTRANSFERASE"/>
    <property type="match status" value="1"/>
</dbReference>
<dbReference type="EMBL" id="BRPK01000005">
    <property type="protein sequence ID" value="GLB38265.1"/>
    <property type="molecule type" value="Genomic_DNA"/>
</dbReference>
<dbReference type="PANTHER" id="PTHR43415">
    <property type="entry name" value="SPERMIDINE N(1)-ACETYLTRANSFERASE"/>
    <property type="match status" value="1"/>
</dbReference>
<dbReference type="AlphaFoldDB" id="A0A9P3PL14"/>
<dbReference type="Proteomes" id="UP001063166">
    <property type="component" value="Unassembled WGS sequence"/>
</dbReference>
<reference evidence="2" key="1">
    <citation type="submission" date="2022-07" db="EMBL/GenBank/DDBJ databases">
        <title>The genome of Lyophyllum shimeji provides insight into the initial evolution of ectomycorrhizal fungal genome.</title>
        <authorList>
            <person name="Kobayashi Y."/>
            <person name="Shibata T."/>
            <person name="Hirakawa H."/>
            <person name="Shigenobu S."/>
            <person name="Nishiyama T."/>
            <person name="Yamada A."/>
            <person name="Hasebe M."/>
            <person name="Kawaguchi M."/>
        </authorList>
    </citation>
    <scope>NUCLEOTIDE SEQUENCE</scope>
    <source>
        <strain evidence="2">AT787</strain>
    </source>
</reference>
<proteinExistence type="predicted"/>
<keyword evidence="3" id="KW-1185">Reference proteome</keyword>
<evidence type="ECO:0000313" key="3">
    <source>
        <dbReference type="Proteomes" id="UP001063166"/>
    </source>
</evidence>
<evidence type="ECO:0000259" key="1">
    <source>
        <dbReference type="PROSITE" id="PS51186"/>
    </source>
</evidence>
<accession>A0A9P3PL14</accession>
<dbReference type="GO" id="GO:0016747">
    <property type="term" value="F:acyltransferase activity, transferring groups other than amino-acyl groups"/>
    <property type="evidence" value="ECO:0007669"/>
    <property type="project" value="InterPro"/>
</dbReference>
<dbReference type="OrthoDB" id="630895at2759"/>
<feature type="domain" description="N-acetyltransferase" evidence="1">
    <location>
        <begin position="7"/>
        <end position="169"/>
    </location>
</feature>
<dbReference type="InterPro" id="IPR000182">
    <property type="entry name" value="GNAT_dom"/>
</dbReference>
<organism evidence="2 3">
    <name type="scientific">Lyophyllum shimeji</name>
    <name type="common">Hon-shimeji</name>
    <name type="synonym">Tricholoma shimeji</name>
    <dbReference type="NCBI Taxonomy" id="47721"/>
    <lineage>
        <taxon>Eukaryota</taxon>
        <taxon>Fungi</taxon>
        <taxon>Dikarya</taxon>
        <taxon>Basidiomycota</taxon>
        <taxon>Agaricomycotina</taxon>
        <taxon>Agaricomycetes</taxon>
        <taxon>Agaricomycetidae</taxon>
        <taxon>Agaricales</taxon>
        <taxon>Tricholomatineae</taxon>
        <taxon>Lyophyllaceae</taxon>
        <taxon>Lyophyllum</taxon>
    </lineage>
</organism>
<sequence>MFSTQQLRFRAYQPADQENILALWNDPRVLSGLTEGNVVPLSADHFDKLNFMIKDSVMFCVVEELEGGAFVGISAILTAEPKDRNATFGIAVSPSLWHKGYGGEITNFMVDHAFQHLAVHRISLTVFEGNDRAIALYKRIGFVEEARTRKLVWIDGGWRDLVHMGILDDEWAALKKQWAEERSMS</sequence>
<dbReference type="SUPFAM" id="SSF55729">
    <property type="entry name" value="Acyl-CoA N-acyltransferases (Nat)"/>
    <property type="match status" value="1"/>
</dbReference>
<evidence type="ECO:0000313" key="2">
    <source>
        <dbReference type="EMBL" id="GLB38265.1"/>
    </source>
</evidence>